<dbReference type="Proteomes" id="UP000277212">
    <property type="component" value="Unassembled WGS sequence"/>
</dbReference>
<keyword evidence="2" id="KW-1185">Reference proteome</keyword>
<gene>
    <name evidence="1" type="ORF">CDV36_015736</name>
</gene>
<comment type="caution">
    <text evidence="1">The sequence shown here is derived from an EMBL/GenBank/DDBJ whole genome shotgun (WGS) entry which is preliminary data.</text>
</comment>
<dbReference type="AlphaFoldDB" id="A0A3M2R8L9"/>
<reference evidence="1 2" key="1">
    <citation type="submission" date="2017-06" db="EMBL/GenBank/DDBJ databases">
        <title>Comparative genomic analysis of Ambrosia Fusariam Clade fungi.</title>
        <authorList>
            <person name="Stajich J.E."/>
            <person name="Carrillo J."/>
            <person name="Kijimoto T."/>
            <person name="Eskalen A."/>
            <person name="O'Donnell K."/>
            <person name="Kasson M."/>
        </authorList>
    </citation>
    <scope>NUCLEOTIDE SEQUENCE [LARGE SCALE GENOMIC DNA]</scope>
    <source>
        <strain evidence="1">UCR3666</strain>
    </source>
</reference>
<protein>
    <submittedName>
        <fullName evidence="1">Uncharacterized protein</fullName>
    </submittedName>
</protein>
<proteinExistence type="predicted"/>
<evidence type="ECO:0000313" key="1">
    <source>
        <dbReference type="EMBL" id="RMJ01519.1"/>
    </source>
</evidence>
<accession>A0A3M2R8L9</accession>
<dbReference type="EMBL" id="NKUJ01000648">
    <property type="protein sequence ID" value="RMJ01519.1"/>
    <property type="molecule type" value="Genomic_DNA"/>
</dbReference>
<organism evidence="1 2">
    <name type="scientific">Fusarium kuroshium</name>
    <dbReference type="NCBI Taxonomy" id="2010991"/>
    <lineage>
        <taxon>Eukaryota</taxon>
        <taxon>Fungi</taxon>
        <taxon>Dikarya</taxon>
        <taxon>Ascomycota</taxon>
        <taxon>Pezizomycotina</taxon>
        <taxon>Sordariomycetes</taxon>
        <taxon>Hypocreomycetidae</taxon>
        <taxon>Hypocreales</taxon>
        <taxon>Nectriaceae</taxon>
        <taxon>Fusarium</taxon>
        <taxon>Fusarium solani species complex</taxon>
    </lineage>
</organism>
<sequence length="96" mass="10671">MNDDRGVVPDPRDPESLVRIIDPTPFRTLCGRVDLLALSTTVNSLRALPFTAHPKSQDVVQDLGKDKQSQRVWAWAVGAGTLVVSRVKAAERDRRH</sequence>
<name>A0A3M2R8L9_9HYPO</name>
<evidence type="ECO:0000313" key="2">
    <source>
        <dbReference type="Proteomes" id="UP000277212"/>
    </source>
</evidence>